<comment type="caution">
    <text evidence="7">The sequence shown here is derived from an EMBL/GenBank/DDBJ whole genome shotgun (WGS) entry which is preliminary data.</text>
</comment>
<accession>A0A815XKE0</accession>
<feature type="transmembrane region" description="Helical" evidence="5">
    <location>
        <begin position="265"/>
        <end position="284"/>
    </location>
</feature>
<evidence type="ECO:0000256" key="4">
    <source>
        <dbReference type="ARBA" id="ARBA00023136"/>
    </source>
</evidence>
<dbReference type="SUPFAM" id="SSF81321">
    <property type="entry name" value="Family A G protein-coupled receptor-like"/>
    <property type="match status" value="1"/>
</dbReference>
<reference evidence="7" key="1">
    <citation type="submission" date="2021-02" db="EMBL/GenBank/DDBJ databases">
        <authorList>
            <person name="Nowell W R."/>
        </authorList>
    </citation>
    <scope>NUCLEOTIDE SEQUENCE</scope>
</reference>
<sequence length="346" mass="40337">CFYGTRCQFNSRGFGLSLDAILGYHIQPSLNISSQPFIVQFSLILTMIMMIIGLINGILSLLTFNTKEIHQIGCGIYLKSSSISTILTAILFTLKFWILFLTQIRNRNRIFLKFQCITMDFFVQISLNINQWLNACVAVERAIMTINGTSFNQKKSKQIAKYLTMFVIFLNIITTIHDPIYRRVIDDDDDDDETKKRIWCTVLYPSSVQKFNTIMNLFHFLVPFFINFMSASIIMILIARQKKSVNTKEGFYEQLKKEFLQHRHLIITSIVLVILAIPRLIFSFVFGCMKSISEPWLFLIGYFISFIPSMLTFIVFVLPSTTYKQHFKKICDRYKNNIQRRLCGQN</sequence>
<evidence type="ECO:0000256" key="2">
    <source>
        <dbReference type="ARBA" id="ARBA00022692"/>
    </source>
</evidence>
<dbReference type="PROSITE" id="PS50262">
    <property type="entry name" value="G_PROTEIN_RECEP_F1_2"/>
    <property type="match status" value="1"/>
</dbReference>
<organism evidence="7 8">
    <name type="scientific">Adineta ricciae</name>
    <name type="common">Rotifer</name>
    <dbReference type="NCBI Taxonomy" id="249248"/>
    <lineage>
        <taxon>Eukaryota</taxon>
        <taxon>Metazoa</taxon>
        <taxon>Spiralia</taxon>
        <taxon>Gnathifera</taxon>
        <taxon>Rotifera</taxon>
        <taxon>Eurotatoria</taxon>
        <taxon>Bdelloidea</taxon>
        <taxon>Adinetida</taxon>
        <taxon>Adinetidae</taxon>
        <taxon>Adineta</taxon>
    </lineage>
</organism>
<name>A0A815XKE0_ADIRI</name>
<dbReference type="Proteomes" id="UP000663828">
    <property type="component" value="Unassembled WGS sequence"/>
</dbReference>
<dbReference type="GO" id="GO:0016020">
    <property type="term" value="C:membrane"/>
    <property type="evidence" value="ECO:0007669"/>
    <property type="project" value="UniProtKB-SubCell"/>
</dbReference>
<protein>
    <recommendedName>
        <fullName evidence="6">G-protein coupled receptors family 1 profile domain-containing protein</fullName>
    </recommendedName>
</protein>
<feature type="transmembrane region" description="Helical" evidence="5">
    <location>
        <begin position="296"/>
        <end position="318"/>
    </location>
</feature>
<proteinExistence type="predicted"/>
<keyword evidence="4 5" id="KW-0472">Membrane</keyword>
<feature type="transmembrane region" description="Helical" evidence="5">
    <location>
        <begin position="37"/>
        <end position="62"/>
    </location>
</feature>
<gene>
    <name evidence="7" type="ORF">XAT740_LOCUS43434</name>
</gene>
<keyword evidence="2 5" id="KW-0812">Transmembrane</keyword>
<dbReference type="AlphaFoldDB" id="A0A815XKE0"/>
<evidence type="ECO:0000256" key="5">
    <source>
        <dbReference type="SAM" id="Phobius"/>
    </source>
</evidence>
<dbReference type="InterPro" id="IPR000276">
    <property type="entry name" value="GPCR_Rhodpsn"/>
</dbReference>
<feature type="domain" description="G-protein coupled receptors family 1 profile" evidence="6">
    <location>
        <begin position="55"/>
        <end position="316"/>
    </location>
</feature>
<feature type="non-terminal residue" evidence="7">
    <location>
        <position position="1"/>
    </location>
</feature>
<dbReference type="Gene3D" id="1.20.1070.10">
    <property type="entry name" value="Rhodopsin 7-helix transmembrane proteins"/>
    <property type="match status" value="1"/>
</dbReference>
<evidence type="ECO:0000313" key="8">
    <source>
        <dbReference type="Proteomes" id="UP000663828"/>
    </source>
</evidence>
<feature type="transmembrane region" description="Helical" evidence="5">
    <location>
        <begin position="159"/>
        <end position="177"/>
    </location>
</feature>
<feature type="transmembrane region" description="Helical" evidence="5">
    <location>
        <begin position="82"/>
        <end position="101"/>
    </location>
</feature>
<dbReference type="EMBL" id="CAJNOR010005352">
    <property type="protein sequence ID" value="CAF1558458.1"/>
    <property type="molecule type" value="Genomic_DNA"/>
</dbReference>
<evidence type="ECO:0000256" key="1">
    <source>
        <dbReference type="ARBA" id="ARBA00004370"/>
    </source>
</evidence>
<dbReference type="InterPro" id="IPR017452">
    <property type="entry name" value="GPCR_Rhodpsn_7TM"/>
</dbReference>
<evidence type="ECO:0000259" key="6">
    <source>
        <dbReference type="PROSITE" id="PS50262"/>
    </source>
</evidence>
<dbReference type="GO" id="GO:0004930">
    <property type="term" value="F:G protein-coupled receptor activity"/>
    <property type="evidence" value="ECO:0007669"/>
    <property type="project" value="InterPro"/>
</dbReference>
<dbReference type="Pfam" id="PF00001">
    <property type="entry name" value="7tm_1"/>
    <property type="match status" value="1"/>
</dbReference>
<keyword evidence="8" id="KW-1185">Reference proteome</keyword>
<evidence type="ECO:0000313" key="7">
    <source>
        <dbReference type="EMBL" id="CAF1558458.1"/>
    </source>
</evidence>
<feature type="transmembrane region" description="Helical" evidence="5">
    <location>
        <begin position="217"/>
        <end position="239"/>
    </location>
</feature>
<comment type="subcellular location">
    <subcellularLocation>
        <location evidence="1">Membrane</location>
    </subcellularLocation>
</comment>
<evidence type="ECO:0000256" key="3">
    <source>
        <dbReference type="ARBA" id="ARBA00022989"/>
    </source>
</evidence>
<keyword evidence="3 5" id="KW-1133">Transmembrane helix</keyword>